<comment type="caution">
    <text evidence="1">The sequence shown here is derived from an EMBL/GenBank/DDBJ whole genome shotgun (WGS) entry which is preliminary data.</text>
</comment>
<proteinExistence type="predicted"/>
<reference evidence="1" key="1">
    <citation type="journal article" date="2020" name="Stud. Mycol.">
        <title>101 Dothideomycetes genomes: a test case for predicting lifestyles and emergence of pathogens.</title>
        <authorList>
            <person name="Haridas S."/>
            <person name="Albert R."/>
            <person name="Binder M."/>
            <person name="Bloem J."/>
            <person name="Labutti K."/>
            <person name="Salamov A."/>
            <person name="Andreopoulos B."/>
            <person name="Baker S."/>
            <person name="Barry K."/>
            <person name="Bills G."/>
            <person name="Bluhm B."/>
            <person name="Cannon C."/>
            <person name="Castanera R."/>
            <person name="Culley D."/>
            <person name="Daum C."/>
            <person name="Ezra D."/>
            <person name="Gonzalez J."/>
            <person name="Henrissat B."/>
            <person name="Kuo A."/>
            <person name="Liang C."/>
            <person name="Lipzen A."/>
            <person name="Lutzoni F."/>
            <person name="Magnuson J."/>
            <person name="Mondo S."/>
            <person name="Nolan M."/>
            <person name="Ohm R."/>
            <person name="Pangilinan J."/>
            <person name="Park H.-J."/>
            <person name="Ramirez L."/>
            <person name="Alfaro M."/>
            <person name="Sun H."/>
            <person name="Tritt A."/>
            <person name="Yoshinaga Y."/>
            <person name="Zwiers L.-H."/>
            <person name="Turgeon B."/>
            <person name="Goodwin S."/>
            <person name="Spatafora J."/>
            <person name="Crous P."/>
            <person name="Grigoriev I."/>
        </authorList>
    </citation>
    <scope>NUCLEOTIDE SEQUENCE</scope>
    <source>
        <strain evidence="1">CBS 525.71</strain>
    </source>
</reference>
<accession>A0ACB6S131</accession>
<keyword evidence="2" id="KW-1185">Reference proteome</keyword>
<gene>
    <name evidence="1" type="ORF">BU25DRAFT_421444</name>
</gene>
<dbReference type="EMBL" id="MU006715">
    <property type="protein sequence ID" value="KAF2627945.1"/>
    <property type="molecule type" value="Genomic_DNA"/>
</dbReference>
<sequence length="1048" mass="117288">MSTQLNSSFLTPSLDRKGHKLNKPAAARREVLCKRLLFFLVCIMAPRDVVGTVPVSSPWRTHNNWQSVGNMRGNWGSSWLIDRSIKTAETYSYAFAVLSLFGLVTTLLAHQHKPLPEWPQLITINSIISLFSLLMGAGIGLVLAGGISQSKWQWFRKLRRIANSGPHKCSITWLCQWELHLPIGQWDLILDCSCRLHVRKHDYRDPRKPTTKNSTVISIPTFNGNHMEACPKCNDSNIVIATGAEIAPNNGSDSLVTVYVLYHLGTNSSKWQAVNCSILPQVNTYAVNITNSVMNETSIESTQILTRCQVLRQYMADSHRLITDAHCEMVSGKTAVRPMVQIRMLRRSSTSTNTMSPRPDTIPVIAFEVSVDRLPVASSHTPPNYMTKGNCSGIKTPPPSGMRSASTGLNSGHRAGKGQSICCNGTTTSTSVSLEGKNGTLTSLANIDSYARQQTKATRCLRSYTSLATLRLVKGGRNGLEDDMIRCSLSHTPIKTAPRYTALSYVWGDATRVSAIVLDGSTFQTTENLYNALVYLSKRDEDVWIWVDALCINQADIHERSRQVALMRTIFRCAAYVLVSLGEHEEGCDAVIDFIEAGAQDETVHWDPSHSSHVKSHGLDASSQLMQGYLARFFSVPWWHRVWTVQEYCVARKVYFRYGDRLISNKTVKSCLDNYWGHRAVCCRGFEDLQKPADGAVSVIECIQRLDLLSVYRRTRYPHHLRVISDFRHRKCFNPLDKIYGILGLLDRSVRDLVRPDYTCSPREVYTGLALAIVASNKSLNMLSFVYGERTQDLTIPTFVPDWTTHVDYRWHGILRTREQEIRHFDASDDSLAKLSSAVPGEATSPGVYVDTVAIVADLDDWKPMLVACRKLAEVDNDTKMMYVDKATAFWNTLCGGLIWDSDSQEDNPGFRSVQGSNFPLYQSWQDAVDTEPPQSSGQNKLYGFQRAVDMASALRKFTVTENGYMGWAPKEVQKGDIVVLLSGGKVPYVLRAVEKQTSAAAGVDDDSASDNRKPQPRLFTFIGDAYIHGVMQGELYDRNKLEVFHLI</sequence>
<name>A0ACB6S131_9PLEO</name>
<organism evidence="1 2">
    <name type="scientific">Macroventuria anomochaeta</name>
    <dbReference type="NCBI Taxonomy" id="301207"/>
    <lineage>
        <taxon>Eukaryota</taxon>
        <taxon>Fungi</taxon>
        <taxon>Dikarya</taxon>
        <taxon>Ascomycota</taxon>
        <taxon>Pezizomycotina</taxon>
        <taxon>Dothideomycetes</taxon>
        <taxon>Pleosporomycetidae</taxon>
        <taxon>Pleosporales</taxon>
        <taxon>Pleosporineae</taxon>
        <taxon>Didymellaceae</taxon>
        <taxon>Macroventuria</taxon>
    </lineage>
</organism>
<protein>
    <submittedName>
        <fullName evidence="1">HET-domain-containing protein</fullName>
    </submittedName>
</protein>
<dbReference type="Proteomes" id="UP000799754">
    <property type="component" value="Unassembled WGS sequence"/>
</dbReference>
<evidence type="ECO:0000313" key="1">
    <source>
        <dbReference type="EMBL" id="KAF2627945.1"/>
    </source>
</evidence>
<evidence type="ECO:0000313" key="2">
    <source>
        <dbReference type="Proteomes" id="UP000799754"/>
    </source>
</evidence>